<evidence type="ECO:0000256" key="4">
    <source>
        <dbReference type="PIRSR" id="PIRSR606689-2"/>
    </source>
</evidence>
<evidence type="ECO:0000256" key="1">
    <source>
        <dbReference type="ARBA" id="ARBA00022741"/>
    </source>
</evidence>
<dbReference type="Gene3D" id="3.40.50.300">
    <property type="entry name" value="P-loop containing nucleotide triphosphate hydrolases"/>
    <property type="match status" value="1"/>
</dbReference>
<keyword evidence="1 3" id="KW-0547">Nucleotide-binding</keyword>
<dbReference type="PANTHER" id="PTHR46090:SF2">
    <property type="entry name" value="ADP-RIBOSYLATION FACTOR-LIKE PROTEIN 13B"/>
    <property type="match status" value="1"/>
</dbReference>
<keyword evidence="2 3" id="KW-0342">GTP-binding</keyword>
<dbReference type="GO" id="GO:0097500">
    <property type="term" value="P:receptor localization to non-motile cilium"/>
    <property type="evidence" value="ECO:0007669"/>
    <property type="project" value="TreeGrafter"/>
</dbReference>
<proteinExistence type="predicted"/>
<dbReference type="GO" id="GO:0005525">
    <property type="term" value="F:GTP binding"/>
    <property type="evidence" value="ECO:0007669"/>
    <property type="project" value="UniProtKB-KW"/>
</dbReference>
<keyword evidence="4" id="KW-0460">Magnesium</keyword>
<evidence type="ECO:0000256" key="3">
    <source>
        <dbReference type="PIRSR" id="PIRSR606689-1"/>
    </source>
</evidence>
<dbReference type="GO" id="GO:0097730">
    <property type="term" value="C:non-motile cilium"/>
    <property type="evidence" value="ECO:0007669"/>
    <property type="project" value="TreeGrafter"/>
</dbReference>
<dbReference type="GO" id="GO:0060170">
    <property type="term" value="C:ciliary membrane"/>
    <property type="evidence" value="ECO:0007669"/>
    <property type="project" value="TreeGrafter"/>
</dbReference>
<organism evidence="5 6">
    <name type="scientific">Bactrocera dorsalis</name>
    <name type="common">Oriental fruit fly</name>
    <name type="synonym">Dacus dorsalis</name>
    <dbReference type="NCBI Taxonomy" id="27457"/>
    <lineage>
        <taxon>Eukaryota</taxon>
        <taxon>Metazoa</taxon>
        <taxon>Ecdysozoa</taxon>
        <taxon>Arthropoda</taxon>
        <taxon>Hexapoda</taxon>
        <taxon>Insecta</taxon>
        <taxon>Pterygota</taxon>
        <taxon>Neoptera</taxon>
        <taxon>Endopterygota</taxon>
        <taxon>Diptera</taxon>
        <taxon>Brachycera</taxon>
        <taxon>Muscomorpha</taxon>
        <taxon>Tephritoidea</taxon>
        <taxon>Tephritidae</taxon>
        <taxon>Bactrocera</taxon>
        <taxon>Bactrocera</taxon>
    </lineage>
</organism>
<evidence type="ECO:0000256" key="2">
    <source>
        <dbReference type="ARBA" id="ARBA00023134"/>
    </source>
</evidence>
<dbReference type="InterPro" id="IPR006689">
    <property type="entry name" value="Small_GTPase_ARF/SAR"/>
</dbReference>
<dbReference type="KEGG" id="bdr:109579668"/>
<sequence>MGASLFKLCYCCQRNRNTVGTLPERHIKLLLLGPMASGKTEVGHLLSRQHRQIYEPTNGVQYFRMELPERQVSITEVGGSTDMQKIWHHYFLTTMGIIYCFDMSATYNELRNSFDCFQRTLMHPHVRGKPFLLLATKADLADEGVQLYDIENTFQLEALAKYYLSSAHVCYIGKNMDLSSMWGGVAWLVKHIIDNMESLQGRLKADANMKIWQEHLNRLITEGRIKQGRYRQFQYHLKNTARRKLWYRSFAPFRTKRIRPHTAPATINGTSFSQLSKMEELATKSLEEGEKSDVPI</sequence>
<feature type="binding site" evidence="4">
    <location>
        <position position="40"/>
    </location>
    <ligand>
        <name>Mg(2+)</name>
        <dbReference type="ChEBI" id="CHEBI:18420"/>
    </ligand>
</feature>
<dbReference type="InterPro" id="IPR051995">
    <property type="entry name" value="Ciliary_GTPase"/>
</dbReference>
<gene>
    <name evidence="6" type="primary">LOC109579668</name>
</gene>
<evidence type="ECO:0000313" key="6">
    <source>
        <dbReference type="RefSeq" id="XP_019846571.3"/>
    </source>
</evidence>
<dbReference type="OrthoDB" id="14717at2759"/>
<feature type="binding site" evidence="4">
    <location>
        <position position="57"/>
    </location>
    <ligand>
        <name>Mg(2+)</name>
        <dbReference type="ChEBI" id="CHEBI:18420"/>
    </ligand>
</feature>
<dbReference type="RefSeq" id="XP_019846571.3">
    <property type="nucleotide sequence ID" value="XM_019991012.3"/>
</dbReference>
<name>A0A6J0RI57_BACDO</name>
<dbReference type="GO" id="GO:0003924">
    <property type="term" value="F:GTPase activity"/>
    <property type="evidence" value="ECO:0007669"/>
    <property type="project" value="InterPro"/>
</dbReference>
<feature type="binding site" evidence="3">
    <location>
        <position position="79"/>
    </location>
    <ligand>
        <name>GTP</name>
        <dbReference type="ChEBI" id="CHEBI:37565"/>
    </ligand>
</feature>
<dbReference type="GO" id="GO:1905515">
    <property type="term" value="P:non-motile cilium assembly"/>
    <property type="evidence" value="ECO:0007669"/>
    <property type="project" value="TreeGrafter"/>
</dbReference>
<reference evidence="6" key="1">
    <citation type="submission" date="2025-08" db="UniProtKB">
        <authorList>
            <consortium name="RefSeq"/>
        </authorList>
    </citation>
    <scope>IDENTIFICATION</scope>
    <source>
        <tissue evidence="6">Adult</tissue>
    </source>
</reference>
<dbReference type="AlphaFoldDB" id="A0A6J0RI57"/>
<dbReference type="GeneID" id="109579668"/>
<protein>
    <submittedName>
        <fullName evidence="6">ADP-ribosylation factor-like protein 13B</fullName>
    </submittedName>
</protein>
<feature type="binding site" evidence="3">
    <location>
        <begin position="33"/>
        <end position="40"/>
    </location>
    <ligand>
        <name>GTP</name>
        <dbReference type="ChEBI" id="CHEBI:37565"/>
    </ligand>
</feature>
<dbReference type="GO" id="GO:0046872">
    <property type="term" value="F:metal ion binding"/>
    <property type="evidence" value="ECO:0007669"/>
    <property type="project" value="UniProtKB-KW"/>
</dbReference>
<dbReference type="InterPro" id="IPR027417">
    <property type="entry name" value="P-loop_NTPase"/>
</dbReference>
<dbReference type="InParanoid" id="A0A6J0RI57"/>
<keyword evidence="5" id="KW-1185">Reference proteome</keyword>
<dbReference type="PANTHER" id="PTHR46090">
    <property type="entry name" value="ADP-RIBOSYLATION FACTOR-LIKE PROTEIN 13B"/>
    <property type="match status" value="1"/>
</dbReference>
<dbReference type="SUPFAM" id="SSF52540">
    <property type="entry name" value="P-loop containing nucleoside triphosphate hydrolases"/>
    <property type="match status" value="1"/>
</dbReference>
<dbReference type="Pfam" id="PF00025">
    <property type="entry name" value="Arf"/>
    <property type="match status" value="1"/>
</dbReference>
<keyword evidence="4" id="KW-0479">Metal-binding</keyword>
<accession>A0A6J0RI57</accession>
<dbReference type="Proteomes" id="UP001652620">
    <property type="component" value="Chromosome 4"/>
</dbReference>
<dbReference type="SMART" id="SM00177">
    <property type="entry name" value="ARF"/>
    <property type="match status" value="1"/>
</dbReference>
<evidence type="ECO:0000313" key="5">
    <source>
        <dbReference type="Proteomes" id="UP001652620"/>
    </source>
</evidence>